<feature type="compositionally biased region" description="Polar residues" evidence="1">
    <location>
        <begin position="114"/>
        <end position="130"/>
    </location>
</feature>
<protein>
    <submittedName>
        <fullName evidence="2">Uncharacterized protein</fullName>
    </submittedName>
</protein>
<keyword evidence="3" id="KW-1185">Reference proteome</keyword>
<dbReference type="EMBL" id="JAPWTK010000058">
    <property type="protein sequence ID" value="KAJ8953230.1"/>
    <property type="molecule type" value="Genomic_DNA"/>
</dbReference>
<dbReference type="AlphaFoldDB" id="A0AAV8YPK6"/>
<organism evidence="2 3">
    <name type="scientific">Aromia moschata</name>
    <dbReference type="NCBI Taxonomy" id="1265417"/>
    <lineage>
        <taxon>Eukaryota</taxon>
        <taxon>Metazoa</taxon>
        <taxon>Ecdysozoa</taxon>
        <taxon>Arthropoda</taxon>
        <taxon>Hexapoda</taxon>
        <taxon>Insecta</taxon>
        <taxon>Pterygota</taxon>
        <taxon>Neoptera</taxon>
        <taxon>Endopterygota</taxon>
        <taxon>Coleoptera</taxon>
        <taxon>Polyphaga</taxon>
        <taxon>Cucujiformia</taxon>
        <taxon>Chrysomeloidea</taxon>
        <taxon>Cerambycidae</taxon>
        <taxon>Cerambycinae</taxon>
        <taxon>Callichromatini</taxon>
        <taxon>Aromia</taxon>
    </lineage>
</organism>
<gene>
    <name evidence="2" type="ORF">NQ318_015809</name>
</gene>
<feature type="compositionally biased region" description="Basic and acidic residues" evidence="1">
    <location>
        <begin position="27"/>
        <end position="41"/>
    </location>
</feature>
<proteinExistence type="predicted"/>
<evidence type="ECO:0000256" key="1">
    <source>
        <dbReference type="SAM" id="MobiDB-lite"/>
    </source>
</evidence>
<reference evidence="2" key="1">
    <citation type="journal article" date="2023" name="Insect Mol. Biol.">
        <title>Genome sequencing provides insights into the evolution of gene families encoding plant cell wall-degrading enzymes in longhorned beetles.</title>
        <authorList>
            <person name="Shin N.R."/>
            <person name="Okamura Y."/>
            <person name="Kirsch R."/>
            <person name="Pauchet Y."/>
        </authorList>
    </citation>
    <scope>NUCLEOTIDE SEQUENCE</scope>
    <source>
        <strain evidence="2">AMC_N1</strain>
    </source>
</reference>
<sequence length="217" mass="23924">MSQVQRSSAAPPKTLITSQGFPMNRNETPRILKREGRDYDLTRPSPISRPSSGPSGSAGKYEGRPYDSRDTRAEPRGRELLPSRPKDSRYMDRGERPRQKSTLQTVCPGRFDRGNSSWSGAPQKPFNSSGPPKPWAKDPWRPDSSVSDRAVKPSGPPRLPSVMKWPSGPQGGSSGRPFSGNSNSNMAPVCPPPPPGINSYPERFDYGKSLNTNLRKY</sequence>
<feature type="compositionally biased region" description="Basic and acidic residues" evidence="1">
    <location>
        <begin position="61"/>
        <end position="98"/>
    </location>
</feature>
<feature type="region of interest" description="Disordered" evidence="1">
    <location>
        <begin position="1"/>
        <end position="217"/>
    </location>
</feature>
<accession>A0AAV8YPK6</accession>
<evidence type="ECO:0000313" key="3">
    <source>
        <dbReference type="Proteomes" id="UP001162162"/>
    </source>
</evidence>
<comment type="caution">
    <text evidence="2">The sequence shown here is derived from an EMBL/GenBank/DDBJ whole genome shotgun (WGS) entry which is preliminary data.</text>
</comment>
<name>A0AAV8YPK6_9CUCU</name>
<evidence type="ECO:0000313" key="2">
    <source>
        <dbReference type="EMBL" id="KAJ8953230.1"/>
    </source>
</evidence>
<feature type="compositionally biased region" description="Low complexity" evidence="1">
    <location>
        <begin position="43"/>
        <end position="57"/>
    </location>
</feature>
<dbReference type="Proteomes" id="UP001162162">
    <property type="component" value="Unassembled WGS sequence"/>
</dbReference>